<dbReference type="PANTHER" id="PTHR30204">
    <property type="entry name" value="REDOX-CYCLING DRUG-SENSING TRANSCRIPTIONAL ACTIVATOR SOXR"/>
    <property type="match status" value="1"/>
</dbReference>
<evidence type="ECO:0000313" key="6">
    <source>
        <dbReference type="Proteomes" id="UP000216021"/>
    </source>
</evidence>
<evidence type="ECO:0000313" key="5">
    <source>
        <dbReference type="EMBL" id="OMQ25718.1"/>
    </source>
</evidence>
<evidence type="ECO:0000256" key="3">
    <source>
        <dbReference type="ARBA" id="ARBA00023163"/>
    </source>
</evidence>
<dbReference type="RefSeq" id="WP_076941111.1">
    <property type="nucleotide sequence ID" value="NZ_MOXD01000002.1"/>
</dbReference>
<dbReference type="Gene3D" id="1.10.1660.10">
    <property type="match status" value="1"/>
</dbReference>
<dbReference type="EMBL" id="MOXD01000002">
    <property type="protein sequence ID" value="OMQ25718.1"/>
    <property type="molecule type" value="Genomic_DNA"/>
</dbReference>
<gene>
    <name evidence="5" type="ORF">BMI79_05305</name>
</gene>
<dbReference type="GO" id="GO:0003700">
    <property type="term" value="F:DNA-binding transcription factor activity"/>
    <property type="evidence" value="ECO:0007669"/>
    <property type="project" value="InterPro"/>
</dbReference>
<dbReference type="InterPro" id="IPR053987">
    <property type="entry name" value="MlrA-like_C"/>
</dbReference>
<organism evidence="5 6">
    <name type="scientific">Serratia oryzae</name>
    <dbReference type="NCBI Taxonomy" id="2034155"/>
    <lineage>
        <taxon>Bacteria</taxon>
        <taxon>Pseudomonadati</taxon>
        <taxon>Pseudomonadota</taxon>
        <taxon>Gammaproteobacteria</taxon>
        <taxon>Enterobacterales</taxon>
        <taxon>Yersiniaceae</taxon>
        <taxon>Serratia</taxon>
    </lineage>
</organism>
<dbReference type="CDD" id="cd01104">
    <property type="entry name" value="HTH_MlrA-CarA"/>
    <property type="match status" value="1"/>
</dbReference>
<dbReference type="InterPro" id="IPR047057">
    <property type="entry name" value="MerR_fam"/>
</dbReference>
<dbReference type="OrthoDB" id="9800334at2"/>
<dbReference type="Pfam" id="PF13411">
    <property type="entry name" value="MerR_1"/>
    <property type="match status" value="1"/>
</dbReference>
<feature type="domain" description="HTH merR-type" evidence="4">
    <location>
        <begin position="3"/>
        <end position="72"/>
    </location>
</feature>
<dbReference type="SUPFAM" id="SSF46955">
    <property type="entry name" value="Putative DNA-binding domain"/>
    <property type="match status" value="1"/>
</dbReference>
<proteinExistence type="predicted"/>
<protein>
    <submittedName>
        <fullName evidence="5">Helix-turn-helix-type transcriptional regulator</fullName>
    </submittedName>
</protein>
<keyword evidence="1" id="KW-0805">Transcription regulation</keyword>
<dbReference type="Pfam" id="PF22267">
    <property type="entry name" value="MlrA_C"/>
    <property type="match status" value="1"/>
</dbReference>
<accession>A0A1S8CNF4</accession>
<reference evidence="5 6" key="1">
    <citation type="submission" date="2016-11" db="EMBL/GenBank/DDBJ databases">
        <title>Rahnella oryzae sp. nov., isolated from rice root.</title>
        <authorList>
            <person name="Zhang X.-X."/>
            <person name="Zhang J."/>
        </authorList>
    </citation>
    <scope>NUCLEOTIDE SEQUENCE [LARGE SCALE GENOMIC DNA]</scope>
    <source>
        <strain evidence="5 6">J11-6</strain>
    </source>
</reference>
<dbReference type="InterPro" id="IPR009061">
    <property type="entry name" value="DNA-bd_dom_put_sf"/>
</dbReference>
<dbReference type="PROSITE" id="PS50937">
    <property type="entry name" value="HTH_MERR_2"/>
    <property type="match status" value="1"/>
</dbReference>
<keyword evidence="2" id="KW-0238">DNA-binding</keyword>
<sequence>MALYSIGEVAQLCGINPVTLRAWQRRYGLLKPQRSEGGHRQFDDDDVARIRNILRWIERGVPVSQIKPLLDGCAVPDHSTNWAMLQRQLLALLQIPAPTKLRSRIFELGREYPPQALIEYVLRPLRSQLKNHHELLHMLLNLLDGVIIEYAAFCLLVARKKPGTNVLLLSWGNTDRTELWMAAIILAANDMRVDILPAPLENPQLTLFKAERYFIYSEGVLNTAKRRQLAAWRDAKLDITLINNNDLLPLPLEHSHEYP</sequence>
<dbReference type="Pfam" id="PF22270">
    <property type="entry name" value="MlrA_helical"/>
    <property type="match status" value="1"/>
</dbReference>
<dbReference type="STRING" id="2034155.BMI79_05305"/>
<dbReference type="AlphaFoldDB" id="A0A1S8CNF4"/>
<evidence type="ECO:0000259" key="4">
    <source>
        <dbReference type="PROSITE" id="PS50937"/>
    </source>
</evidence>
<name>A0A1S8CNF4_9GAMM</name>
<dbReference type="GO" id="GO:0003677">
    <property type="term" value="F:DNA binding"/>
    <property type="evidence" value="ECO:0007669"/>
    <property type="project" value="UniProtKB-KW"/>
</dbReference>
<dbReference type="SMART" id="SM00422">
    <property type="entry name" value="HTH_MERR"/>
    <property type="match status" value="1"/>
</dbReference>
<keyword evidence="3" id="KW-0804">Transcription</keyword>
<dbReference type="Proteomes" id="UP000216021">
    <property type="component" value="Unassembled WGS sequence"/>
</dbReference>
<comment type="caution">
    <text evidence="5">The sequence shown here is derived from an EMBL/GenBank/DDBJ whole genome shotgun (WGS) entry which is preliminary data.</text>
</comment>
<keyword evidence="6" id="KW-1185">Reference proteome</keyword>
<dbReference type="InterPro" id="IPR000551">
    <property type="entry name" value="MerR-type_HTH_dom"/>
</dbReference>
<evidence type="ECO:0000256" key="2">
    <source>
        <dbReference type="ARBA" id="ARBA00023125"/>
    </source>
</evidence>
<dbReference type="InterPro" id="IPR053988">
    <property type="entry name" value="MlrA-like_helical"/>
</dbReference>
<dbReference type="PANTHER" id="PTHR30204:SF67">
    <property type="entry name" value="HTH-TYPE TRANSCRIPTIONAL REGULATOR MLRA-RELATED"/>
    <property type="match status" value="1"/>
</dbReference>
<evidence type="ECO:0000256" key="1">
    <source>
        <dbReference type="ARBA" id="ARBA00023015"/>
    </source>
</evidence>
<dbReference type="PROSITE" id="PS00552">
    <property type="entry name" value="HTH_MERR_1"/>
    <property type="match status" value="1"/>
</dbReference>